<evidence type="ECO:0000256" key="3">
    <source>
        <dbReference type="ARBA" id="ARBA00022729"/>
    </source>
</evidence>
<evidence type="ECO:0000313" key="9">
    <source>
        <dbReference type="Proteomes" id="UP000244450"/>
    </source>
</evidence>
<evidence type="ECO:0000259" key="7">
    <source>
        <dbReference type="Pfam" id="PF14322"/>
    </source>
</evidence>
<reference evidence="8 9" key="1">
    <citation type="submission" date="2018-04" db="EMBL/GenBank/DDBJ databases">
        <title>Chitinophaga fuyangensis sp. nov., isolated from soil in a chemical factory.</title>
        <authorList>
            <person name="Chen K."/>
        </authorList>
    </citation>
    <scope>NUCLEOTIDE SEQUENCE [LARGE SCALE GENOMIC DNA]</scope>
    <source>
        <strain evidence="8 9">LY-1</strain>
    </source>
</reference>
<dbReference type="Pfam" id="PF07980">
    <property type="entry name" value="SusD_RagB"/>
    <property type="match status" value="1"/>
</dbReference>
<dbReference type="Pfam" id="PF14322">
    <property type="entry name" value="SusD-like_3"/>
    <property type="match status" value="1"/>
</dbReference>
<name>A0A2T7BGD0_9BACT</name>
<organism evidence="8 9">
    <name type="scientific">Chitinophaga parva</name>
    <dbReference type="NCBI Taxonomy" id="2169414"/>
    <lineage>
        <taxon>Bacteria</taxon>
        <taxon>Pseudomonadati</taxon>
        <taxon>Bacteroidota</taxon>
        <taxon>Chitinophagia</taxon>
        <taxon>Chitinophagales</taxon>
        <taxon>Chitinophagaceae</taxon>
        <taxon>Chitinophaga</taxon>
    </lineage>
</organism>
<evidence type="ECO:0000259" key="6">
    <source>
        <dbReference type="Pfam" id="PF07980"/>
    </source>
</evidence>
<proteinExistence type="inferred from homology"/>
<dbReference type="InterPro" id="IPR012944">
    <property type="entry name" value="SusD_RagB_dom"/>
</dbReference>
<protein>
    <recommendedName>
        <fullName evidence="10">RagB/SusD family nutrient uptake outer membrane protein</fullName>
    </recommendedName>
</protein>
<sequence length="626" mass="70248">MKRFTYTALFILLGALVFSSCEKYLNVVPSETISSADVLDNIVNAEKIWTRLYATTLQDFGLTETGGYNGVLLDACTDESKNHWESPGELAFNSGSWSPVSNALDNWTSAYQTVRLANILLENIDQAKIPADKISYYQPRIPGYKADARFLRAMQYFELMRRYGAVPLITRSYNVADAAAASGPRTSLDSIVDFITSECDAVAAVLPLTYNDQPSEVGRITKGAALSLKAITLLYAASPLFNGNTLYAGIKNPDGSQLFPQAYDVNKWKRAADAAKAVLDLNIYSLNNPNPANPIDNYAQLFYSREYNETILPFMRGSDRNTEQVFLPNGQDAQSCGGYGKLSVFQTMVDAYEMKNGLPITDAGSGYQSTGTFNGPLWDGKAYRQCSNISNMYKDRDPRFYATIFFQYEYWDSASHSRPLKYAYFGGANGACDGWPKSGTNCETGYGWRKWMNPNVNLRSGNGTTNRNYPVIRLPEILLAYAEATNEFQAAPTQDVYDAVNKIRARVSMPALPITAEDRTKEGMRKRIRNEWRVEFAFENHRFWDVRRWLIAKQVDNGPMYGLNARPSQAELQATGLDENSEAAGVAVFYKQTVNQNRVFTDKHYLFPIPQIEVNKNPNLVQNYGW</sequence>
<evidence type="ECO:0000256" key="4">
    <source>
        <dbReference type="ARBA" id="ARBA00023136"/>
    </source>
</evidence>
<keyword evidence="4" id="KW-0472">Membrane</keyword>
<evidence type="ECO:0000256" key="5">
    <source>
        <dbReference type="ARBA" id="ARBA00023237"/>
    </source>
</evidence>
<evidence type="ECO:0000313" key="8">
    <source>
        <dbReference type="EMBL" id="PUZ25330.1"/>
    </source>
</evidence>
<dbReference type="Proteomes" id="UP000244450">
    <property type="component" value="Unassembled WGS sequence"/>
</dbReference>
<feature type="domain" description="RagB/SusD" evidence="6">
    <location>
        <begin position="318"/>
        <end position="626"/>
    </location>
</feature>
<dbReference type="InterPro" id="IPR033985">
    <property type="entry name" value="SusD-like_N"/>
</dbReference>
<dbReference type="RefSeq" id="WP_108687168.1">
    <property type="nucleotide sequence ID" value="NZ_QCYK01000002.1"/>
</dbReference>
<dbReference type="PROSITE" id="PS51257">
    <property type="entry name" value="PROKAR_LIPOPROTEIN"/>
    <property type="match status" value="1"/>
</dbReference>
<comment type="similarity">
    <text evidence="2">Belongs to the SusD family.</text>
</comment>
<comment type="subcellular location">
    <subcellularLocation>
        <location evidence="1">Cell outer membrane</location>
    </subcellularLocation>
</comment>
<dbReference type="InterPro" id="IPR011990">
    <property type="entry name" value="TPR-like_helical_dom_sf"/>
</dbReference>
<dbReference type="OrthoDB" id="608091at2"/>
<keyword evidence="5" id="KW-0998">Cell outer membrane</keyword>
<evidence type="ECO:0008006" key="10">
    <source>
        <dbReference type="Google" id="ProtNLM"/>
    </source>
</evidence>
<dbReference type="GO" id="GO:0009279">
    <property type="term" value="C:cell outer membrane"/>
    <property type="evidence" value="ECO:0007669"/>
    <property type="project" value="UniProtKB-SubCell"/>
</dbReference>
<dbReference type="SUPFAM" id="SSF48452">
    <property type="entry name" value="TPR-like"/>
    <property type="match status" value="1"/>
</dbReference>
<dbReference type="AlphaFoldDB" id="A0A2T7BGD0"/>
<accession>A0A2T7BGD0</accession>
<gene>
    <name evidence="8" type="ORF">DCC81_13585</name>
</gene>
<comment type="caution">
    <text evidence="8">The sequence shown here is derived from an EMBL/GenBank/DDBJ whole genome shotgun (WGS) entry which is preliminary data.</text>
</comment>
<dbReference type="EMBL" id="QCYK01000002">
    <property type="protein sequence ID" value="PUZ25330.1"/>
    <property type="molecule type" value="Genomic_DNA"/>
</dbReference>
<feature type="domain" description="SusD-like N-terminal" evidence="7">
    <location>
        <begin position="75"/>
        <end position="228"/>
    </location>
</feature>
<evidence type="ECO:0000256" key="2">
    <source>
        <dbReference type="ARBA" id="ARBA00006275"/>
    </source>
</evidence>
<keyword evidence="3" id="KW-0732">Signal</keyword>
<keyword evidence="9" id="KW-1185">Reference proteome</keyword>
<evidence type="ECO:0000256" key="1">
    <source>
        <dbReference type="ARBA" id="ARBA00004442"/>
    </source>
</evidence>
<dbReference type="Gene3D" id="1.25.40.390">
    <property type="match status" value="1"/>
</dbReference>